<accession>A0A6V8LSC0</accession>
<protein>
    <submittedName>
        <fullName evidence="1">Uncharacterized protein</fullName>
    </submittedName>
</protein>
<sequence length="103" mass="11415">MLGGKDGGTARLIGIEHDGEWIGAYVESEKGYALIRVDAGGGRRFQHIWNAQCFSERDAFASMIAKFAPNARLLETALPLQSLDGHYLWELLRAWADDLTPPL</sequence>
<keyword evidence="2" id="KW-1185">Reference proteome</keyword>
<evidence type="ECO:0000313" key="2">
    <source>
        <dbReference type="Proteomes" id="UP000494245"/>
    </source>
</evidence>
<organism evidence="1 2">
    <name type="scientific">Fundidesulfovibrio magnetotacticus</name>
    <dbReference type="NCBI Taxonomy" id="2730080"/>
    <lineage>
        <taxon>Bacteria</taxon>
        <taxon>Pseudomonadati</taxon>
        <taxon>Thermodesulfobacteriota</taxon>
        <taxon>Desulfovibrionia</taxon>
        <taxon>Desulfovibrionales</taxon>
        <taxon>Desulfovibrionaceae</taxon>
        <taxon>Fundidesulfovibrio</taxon>
    </lineage>
</organism>
<name>A0A6V8LSC0_9BACT</name>
<dbReference type="EMBL" id="BLTE01000002">
    <property type="protein sequence ID" value="GFK92999.1"/>
    <property type="molecule type" value="Genomic_DNA"/>
</dbReference>
<gene>
    <name evidence="1" type="ORF">NNJEOMEG_00828</name>
</gene>
<dbReference type="RefSeq" id="WP_173081581.1">
    <property type="nucleotide sequence ID" value="NZ_BLTE01000002.1"/>
</dbReference>
<reference evidence="1 2" key="2">
    <citation type="submission" date="2020-05" db="EMBL/GenBank/DDBJ databases">
        <title>Draft genome sequence of Desulfovibrio sp. strainFSS-1.</title>
        <authorList>
            <person name="Shimoshige H."/>
            <person name="Kobayashi H."/>
            <person name="Maekawa T."/>
        </authorList>
    </citation>
    <scope>NUCLEOTIDE SEQUENCE [LARGE SCALE GENOMIC DNA]</scope>
    <source>
        <strain evidence="1 2">SIID29052-01</strain>
    </source>
</reference>
<dbReference type="Proteomes" id="UP000494245">
    <property type="component" value="Unassembled WGS sequence"/>
</dbReference>
<evidence type="ECO:0000313" key="1">
    <source>
        <dbReference type="EMBL" id="GFK92999.1"/>
    </source>
</evidence>
<proteinExistence type="predicted"/>
<dbReference type="AlphaFoldDB" id="A0A6V8LSC0"/>
<reference evidence="1 2" key="1">
    <citation type="submission" date="2020-04" db="EMBL/GenBank/DDBJ databases">
        <authorList>
            <consortium name="Desulfovibrio sp. FSS-1 genome sequencing consortium"/>
            <person name="Shimoshige H."/>
            <person name="Kobayashi H."/>
            <person name="Maekawa T."/>
        </authorList>
    </citation>
    <scope>NUCLEOTIDE SEQUENCE [LARGE SCALE GENOMIC DNA]</scope>
    <source>
        <strain evidence="1 2">SIID29052-01</strain>
    </source>
</reference>
<comment type="caution">
    <text evidence="1">The sequence shown here is derived from an EMBL/GenBank/DDBJ whole genome shotgun (WGS) entry which is preliminary data.</text>
</comment>